<reference evidence="3" key="1">
    <citation type="journal article" date="2019" name="Int. J. Syst. Evol. Microbiol.">
        <title>The Global Catalogue of Microorganisms (GCM) 10K type strain sequencing project: providing services to taxonomists for standard genome sequencing and annotation.</title>
        <authorList>
            <consortium name="The Broad Institute Genomics Platform"/>
            <consortium name="The Broad Institute Genome Sequencing Center for Infectious Disease"/>
            <person name="Wu L."/>
            <person name="Ma J."/>
        </authorList>
    </citation>
    <scope>NUCLEOTIDE SEQUENCE [LARGE SCALE GENOMIC DNA]</scope>
    <source>
        <strain evidence="3">NBRC 106348</strain>
    </source>
</reference>
<evidence type="ECO:0008006" key="4">
    <source>
        <dbReference type="Google" id="ProtNLM"/>
    </source>
</evidence>
<proteinExistence type="predicted"/>
<dbReference type="InterPro" id="IPR037069">
    <property type="entry name" value="AcylCoA_DH/ox_N_sf"/>
</dbReference>
<dbReference type="Gene3D" id="1.10.540.10">
    <property type="entry name" value="Acyl-CoA dehydrogenase/oxidase, N-terminal domain"/>
    <property type="match status" value="1"/>
</dbReference>
<comment type="caution">
    <text evidence="2">The sequence shown here is derived from an EMBL/GenBank/DDBJ whole genome shotgun (WGS) entry which is preliminary data.</text>
</comment>
<dbReference type="RefSeq" id="WP_284291231.1">
    <property type="nucleotide sequence ID" value="NZ_BSUK01000001.1"/>
</dbReference>
<feature type="region of interest" description="Disordered" evidence="1">
    <location>
        <begin position="63"/>
        <end position="95"/>
    </location>
</feature>
<evidence type="ECO:0000256" key="1">
    <source>
        <dbReference type="SAM" id="MobiDB-lite"/>
    </source>
</evidence>
<sequence>MSAVVEKPVALDEAAFADLKAELTAWVTGPGEEWSERIEATGDVPPELFAELRERGYLSLAAPSELGGRGSRSRATSSSWRSSPGRTRRSGCSCT</sequence>
<dbReference type="Proteomes" id="UP001157091">
    <property type="component" value="Unassembled WGS sequence"/>
</dbReference>
<dbReference type="EMBL" id="BSUK01000001">
    <property type="protein sequence ID" value="GMA22307.1"/>
    <property type="molecule type" value="Genomic_DNA"/>
</dbReference>
<gene>
    <name evidence="2" type="ORF">GCM10025864_00660</name>
</gene>
<evidence type="ECO:0000313" key="2">
    <source>
        <dbReference type="EMBL" id="GMA22307.1"/>
    </source>
</evidence>
<evidence type="ECO:0000313" key="3">
    <source>
        <dbReference type="Proteomes" id="UP001157091"/>
    </source>
</evidence>
<accession>A0ABQ6HWE7</accession>
<organism evidence="2 3">
    <name type="scientific">Luteimicrobium album</name>
    <dbReference type="NCBI Taxonomy" id="1054550"/>
    <lineage>
        <taxon>Bacteria</taxon>
        <taxon>Bacillati</taxon>
        <taxon>Actinomycetota</taxon>
        <taxon>Actinomycetes</taxon>
        <taxon>Micrococcales</taxon>
        <taxon>Luteimicrobium</taxon>
    </lineage>
</organism>
<keyword evidence="3" id="KW-1185">Reference proteome</keyword>
<dbReference type="SUPFAM" id="SSF56645">
    <property type="entry name" value="Acyl-CoA dehydrogenase NM domain-like"/>
    <property type="match status" value="1"/>
</dbReference>
<feature type="compositionally biased region" description="Low complexity" evidence="1">
    <location>
        <begin position="73"/>
        <end position="95"/>
    </location>
</feature>
<dbReference type="InterPro" id="IPR009100">
    <property type="entry name" value="AcylCoA_DH/oxidase_NM_dom_sf"/>
</dbReference>
<name>A0ABQ6HWE7_9MICO</name>
<protein>
    <recommendedName>
        <fullName evidence="4">Acyl-CoA dehydrogenase/oxidase N-terminal domain-containing protein</fullName>
    </recommendedName>
</protein>